<keyword evidence="2 7" id="KW-0489">Methyltransferase</keyword>
<dbReference type="NCBIfam" id="TIGR03534">
    <property type="entry name" value="RF_mod_PrmC"/>
    <property type="match status" value="1"/>
</dbReference>
<dbReference type="InterPro" id="IPR029063">
    <property type="entry name" value="SAM-dependent_MTases_sf"/>
</dbReference>
<reference evidence="8" key="1">
    <citation type="journal article" date="2019" name="Int. J. Syst. Evol. Microbiol.">
        <title>The Global Catalogue of Microorganisms (GCM) 10K type strain sequencing project: providing services to taxonomists for standard genome sequencing and annotation.</title>
        <authorList>
            <consortium name="The Broad Institute Genomics Platform"/>
            <consortium name="The Broad Institute Genome Sequencing Center for Infectious Disease"/>
            <person name="Wu L."/>
            <person name="Ma J."/>
        </authorList>
    </citation>
    <scope>NUCLEOTIDE SEQUENCE [LARGE SCALE GENOMIC DNA]</scope>
    <source>
        <strain evidence="8">JCM 17338</strain>
    </source>
</reference>
<dbReference type="Pfam" id="PF05175">
    <property type="entry name" value="MTS"/>
    <property type="match status" value="1"/>
</dbReference>
<evidence type="ECO:0000313" key="8">
    <source>
        <dbReference type="Proteomes" id="UP001501081"/>
    </source>
</evidence>
<dbReference type="GO" id="GO:0008168">
    <property type="term" value="F:methyltransferase activity"/>
    <property type="evidence" value="ECO:0007669"/>
    <property type="project" value="UniProtKB-KW"/>
</dbReference>
<dbReference type="InterPro" id="IPR050320">
    <property type="entry name" value="N5-glutamine_MTase"/>
</dbReference>
<name>A0ABP7Q8C0_9SPHI</name>
<dbReference type="PANTHER" id="PTHR18895">
    <property type="entry name" value="HEMK METHYLTRANSFERASE"/>
    <property type="match status" value="1"/>
</dbReference>
<keyword evidence="8" id="KW-1185">Reference proteome</keyword>
<evidence type="ECO:0000256" key="3">
    <source>
        <dbReference type="ARBA" id="ARBA00022679"/>
    </source>
</evidence>
<comment type="caution">
    <text evidence="7">The sequence shown here is derived from an EMBL/GenBank/DDBJ whole genome shotgun (WGS) entry which is preliminary data.</text>
</comment>
<feature type="domain" description="Methyltransferase small" evidence="6">
    <location>
        <begin position="106"/>
        <end position="209"/>
    </location>
</feature>
<dbReference type="NCBIfam" id="TIGR00536">
    <property type="entry name" value="hemK_fam"/>
    <property type="match status" value="1"/>
</dbReference>
<dbReference type="InterPro" id="IPR007848">
    <property type="entry name" value="Small_mtfrase_dom"/>
</dbReference>
<protein>
    <recommendedName>
        <fullName evidence="1">peptide chain release factor N(5)-glutamine methyltransferase</fullName>
        <ecNumber evidence="1">2.1.1.297</ecNumber>
    </recommendedName>
</protein>
<dbReference type="SUPFAM" id="SSF53335">
    <property type="entry name" value="S-adenosyl-L-methionine-dependent methyltransferases"/>
    <property type="match status" value="1"/>
</dbReference>
<dbReference type="Gene3D" id="1.10.8.10">
    <property type="entry name" value="DNA helicase RuvA subunit, C-terminal domain"/>
    <property type="match status" value="1"/>
</dbReference>
<evidence type="ECO:0000256" key="2">
    <source>
        <dbReference type="ARBA" id="ARBA00022603"/>
    </source>
</evidence>
<dbReference type="Proteomes" id="UP001501081">
    <property type="component" value="Unassembled WGS sequence"/>
</dbReference>
<dbReference type="Gene3D" id="3.40.50.150">
    <property type="entry name" value="Vaccinia Virus protein VP39"/>
    <property type="match status" value="1"/>
</dbReference>
<dbReference type="EMBL" id="BAABAK010000017">
    <property type="protein sequence ID" value="GAA3978265.1"/>
    <property type="molecule type" value="Genomic_DNA"/>
</dbReference>
<dbReference type="InterPro" id="IPR002052">
    <property type="entry name" value="DNA_methylase_N6_adenine_CS"/>
</dbReference>
<dbReference type="CDD" id="cd02440">
    <property type="entry name" value="AdoMet_MTases"/>
    <property type="match status" value="1"/>
</dbReference>
<evidence type="ECO:0000256" key="4">
    <source>
        <dbReference type="ARBA" id="ARBA00022691"/>
    </source>
</evidence>
<evidence type="ECO:0000256" key="5">
    <source>
        <dbReference type="ARBA" id="ARBA00048391"/>
    </source>
</evidence>
<keyword evidence="4" id="KW-0949">S-adenosyl-L-methionine</keyword>
<evidence type="ECO:0000259" key="6">
    <source>
        <dbReference type="Pfam" id="PF05175"/>
    </source>
</evidence>
<dbReference type="InterPro" id="IPR004556">
    <property type="entry name" value="HemK-like"/>
</dbReference>
<proteinExistence type="predicted"/>
<accession>A0ABP7Q8C0</accession>
<dbReference type="RefSeq" id="WP_344768813.1">
    <property type="nucleotide sequence ID" value="NZ_BAABAK010000017.1"/>
</dbReference>
<comment type="catalytic activity">
    <reaction evidence="5">
        <text>L-glutaminyl-[peptide chain release factor] + S-adenosyl-L-methionine = N(5)-methyl-L-glutaminyl-[peptide chain release factor] + S-adenosyl-L-homocysteine + H(+)</text>
        <dbReference type="Rhea" id="RHEA:42896"/>
        <dbReference type="Rhea" id="RHEA-COMP:10271"/>
        <dbReference type="Rhea" id="RHEA-COMP:10272"/>
        <dbReference type="ChEBI" id="CHEBI:15378"/>
        <dbReference type="ChEBI" id="CHEBI:30011"/>
        <dbReference type="ChEBI" id="CHEBI:57856"/>
        <dbReference type="ChEBI" id="CHEBI:59789"/>
        <dbReference type="ChEBI" id="CHEBI:61891"/>
        <dbReference type="EC" id="2.1.1.297"/>
    </reaction>
</comment>
<dbReference type="GO" id="GO:0032259">
    <property type="term" value="P:methylation"/>
    <property type="evidence" value="ECO:0007669"/>
    <property type="project" value="UniProtKB-KW"/>
</dbReference>
<dbReference type="PANTHER" id="PTHR18895:SF74">
    <property type="entry name" value="MTRF1L RELEASE FACTOR GLUTAMINE METHYLTRANSFERASE"/>
    <property type="match status" value="1"/>
</dbReference>
<dbReference type="EC" id="2.1.1.297" evidence="1"/>
<dbReference type="PROSITE" id="PS00092">
    <property type="entry name" value="N6_MTASE"/>
    <property type="match status" value="1"/>
</dbReference>
<evidence type="ECO:0000256" key="1">
    <source>
        <dbReference type="ARBA" id="ARBA00012771"/>
    </source>
</evidence>
<evidence type="ECO:0000313" key="7">
    <source>
        <dbReference type="EMBL" id="GAA3978265.1"/>
    </source>
</evidence>
<sequence>MNIKALEKEYIQSLSHFYDNDEAKAIFNLAASSVLKVTKSQLVIDNEKEILAKDSNKLSKILTDLKTGKPVQQVLGETIFYGLPFKVTSNVLIPRPETEELVDWVINHVKDKKESLLDIGTGSGCIPIVLKKHLPHLDVSSIDISSEALKVAAENAQLNKISINLIEADILKYSTDKMYDVIVSNPPYIRELEKAEMHENVLIHEPHTALFVSDENPLIFYKAIADFALSNLNPNGYLFFEINEYLWEETLQILIDKRFKNIELKKDMQGKDRMIMARTNP</sequence>
<dbReference type="InterPro" id="IPR019874">
    <property type="entry name" value="RF_methyltr_PrmC"/>
</dbReference>
<keyword evidence="3" id="KW-0808">Transferase</keyword>
<organism evidence="7 8">
    <name type="scientific">Pedobacter ginsengiterrae</name>
    <dbReference type="NCBI Taxonomy" id="871696"/>
    <lineage>
        <taxon>Bacteria</taxon>
        <taxon>Pseudomonadati</taxon>
        <taxon>Bacteroidota</taxon>
        <taxon>Sphingobacteriia</taxon>
        <taxon>Sphingobacteriales</taxon>
        <taxon>Sphingobacteriaceae</taxon>
        <taxon>Pedobacter</taxon>
    </lineage>
</organism>
<gene>
    <name evidence="7" type="primary">prmC</name>
    <name evidence="7" type="ORF">GCM10022246_33080</name>
</gene>